<dbReference type="Gene3D" id="3.20.20.140">
    <property type="entry name" value="Metal-dependent hydrolases"/>
    <property type="match status" value="1"/>
</dbReference>
<evidence type="ECO:0000259" key="1">
    <source>
        <dbReference type="Pfam" id="PF01979"/>
    </source>
</evidence>
<evidence type="ECO:0000313" key="2">
    <source>
        <dbReference type="EMBL" id="SVB94614.1"/>
    </source>
</evidence>
<protein>
    <recommendedName>
        <fullName evidence="1">Amidohydrolase-related domain-containing protein</fullName>
    </recommendedName>
</protein>
<dbReference type="EMBL" id="UINC01065200">
    <property type="protein sequence ID" value="SVB94614.1"/>
    <property type="molecule type" value="Genomic_DNA"/>
</dbReference>
<dbReference type="Pfam" id="PF01979">
    <property type="entry name" value="Amidohydro_1"/>
    <property type="match status" value="1"/>
</dbReference>
<organism evidence="2">
    <name type="scientific">marine metagenome</name>
    <dbReference type="NCBI Taxonomy" id="408172"/>
    <lineage>
        <taxon>unclassified sequences</taxon>
        <taxon>metagenomes</taxon>
        <taxon>ecological metagenomes</taxon>
    </lineage>
</organism>
<gene>
    <name evidence="2" type="ORF">METZ01_LOCUS247468</name>
</gene>
<sequence length="198" mass="20904">YDQRLEALLPVIQREVPAIFQANRVEEIRKAIEIAEDFDLNLVIAGGVEAHKVAGELAQAEAGVILGNSGAASSEIRGGGSGWSIEGPAILSRAGVKVAFFGPGGSRRASPIGRLGGEPALNAAWAFRNGTGEVEALKMGTLNAAEILGLGNRLGSIEVGKQADFMVLEGHPFEYNVLPLMVFVDGNLVIDRRTKNPF</sequence>
<dbReference type="InterPro" id="IPR006680">
    <property type="entry name" value="Amidohydro-rel"/>
</dbReference>
<dbReference type="InterPro" id="IPR051781">
    <property type="entry name" value="Metallo-dep_Hydrolase"/>
</dbReference>
<dbReference type="AlphaFoldDB" id="A0A382I4K0"/>
<dbReference type="SUPFAM" id="SSF51556">
    <property type="entry name" value="Metallo-dependent hydrolases"/>
    <property type="match status" value="1"/>
</dbReference>
<proteinExistence type="predicted"/>
<dbReference type="GO" id="GO:0016810">
    <property type="term" value="F:hydrolase activity, acting on carbon-nitrogen (but not peptide) bonds"/>
    <property type="evidence" value="ECO:0007669"/>
    <property type="project" value="InterPro"/>
</dbReference>
<feature type="non-terminal residue" evidence="2">
    <location>
        <position position="1"/>
    </location>
</feature>
<dbReference type="PANTHER" id="PTHR43135:SF3">
    <property type="entry name" value="ALPHA-D-RIBOSE 1-METHYLPHOSPHONATE 5-TRIPHOSPHATE DIPHOSPHATASE"/>
    <property type="match status" value="1"/>
</dbReference>
<dbReference type="InterPro" id="IPR011059">
    <property type="entry name" value="Metal-dep_hydrolase_composite"/>
</dbReference>
<reference evidence="2" key="1">
    <citation type="submission" date="2018-05" db="EMBL/GenBank/DDBJ databases">
        <authorList>
            <person name="Lanie J.A."/>
            <person name="Ng W.-L."/>
            <person name="Kazmierczak K.M."/>
            <person name="Andrzejewski T.M."/>
            <person name="Davidsen T.M."/>
            <person name="Wayne K.J."/>
            <person name="Tettelin H."/>
            <person name="Glass J.I."/>
            <person name="Rusch D."/>
            <person name="Podicherti R."/>
            <person name="Tsui H.-C.T."/>
            <person name="Winkler M.E."/>
        </authorList>
    </citation>
    <scope>NUCLEOTIDE SEQUENCE</scope>
</reference>
<name>A0A382I4K0_9ZZZZ</name>
<accession>A0A382I4K0</accession>
<dbReference type="PANTHER" id="PTHR43135">
    <property type="entry name" value="ALPHA-D-RIBOSE 1-METHYLPHOSPHONATE 5-TRIPHOSPHATE DIPHOSPHATASE"/>
    <property type="match status" value="1"/>
</dbReference>
<dbReference type="InterPro" id="IPR032466">
    <property type="entry name" value="Metal_Hydrolase"/>
</dbReference>
<feature type="domain" description="Amidohydrolase-related" evidence="1">
    <location>
        <begin position="134"/>
        <end position="189"/>
    </location>
</feature>
<dbReference type="SUPFAM" id="SSF51338">
    <property type="entry name" value="Composite domain of metallo-dependent hydrolases"/>
    <property type="match status" value="1"/>
</dbReference>